<organism evidence="2 3">
    <name type="scientific">Pyronema omphalodes (strain CBS 100304)</name>
    <name type="common">Pyronema confluens</name>
    <dbReference type="NCBI Taxonomy" id="1076935"/>
    <lineage>
        <taxon>Eukaryota</taxon>
        <taxon>Fungi</taxon>
        <taxon>Dikarya</taxon>
        <taxon>Ascomycota</taxon>
        <taxon>Pezizomycotina</taxon>
        <taxon>Pezizomycetes</taxon>
        <taxon>Pezizales</taxon>
        <taxon>Pyronemataceae</taxon>
        <taxon>Pyronema</taxon>
    </lineage>
</organism>
<dbReference type="InterPro" id="IPR027417">
    <property type="entry name" value="P-loop_NTPase"/>
</dbReference>
<keyword evidence="1" id="KW-0175">Coiled coil</keyword>
<dbReference type="STRING" id="1076935.U4L7V6"/>
<protein>
    <recommendedName>
        <fullName evidence="4">G domain-containing protein</fullName>
    </recommendedName>
</protein>
<evidence type="ECO:0000256" key="1">
    <source>
        <dbReference type="SAM" id="Coils"/>
    </source>
</evidence>
<dbReference type="Proteomes" id="UP000018144">
    <property type="component" value="Unassembled WGS sequence"/>
</dbReference>
<keyword evidence="3" id="KW-1185">Reference proteome</keyword>
<dbReference type="AlphaFoldDB" id="U4L7V6"/>
<dbReference type="Gene3D" id="3.40.50.300">
    <property type="entry name" value="P-loop containing nucleotide triphosphate hydrolases"/>
    <property type="match status" value="1"/>
</dbReference>
<name>U4L7V6_PYROM</name>
<dbReference type="EMBL" id="HF935283">
    <property type="protein sequence ID" value="CCX06219.1"/>
    <property type="molecule type" value="Genomic_DNA"/>
</dbReference>
<dbReference type="SUPFAM" id="SSF52540">
    <property type="entry name" value="P-loop containing nucleoside triphosphate hydrolases"/>
    <property type="match status" value="1"/>
</dbReference>
<feature type="coiled-coil region" evidence="1">
    <location>
        <begin position="182"/>
        <end position="264"/>
    </location>
</feature>
<dbReference type="OMA" id="FMAFGAQ"/>
<evidence type="ECO:0000313" key="3">
    <source>
        <dbReference type="Proteomes" id="UP000018144"/>
    </source>
</evidence>
<evidence type="ECO:0008006" key="4">
    <source>
        <dbReference type="Google" id="ProtNLM"/>
    </source>
</evidence>
<gene>
    <name evidence="2" type="ORF">PCON_05806</name>
</gene>
<dbReference type="OrthoDB" id="8954335at2759"/>
<sequence length="285" mass="33362">MFADEKFRHTGIEDVSYTHNGKKLVFVDTPGFNDTNKPDSMILEQVARWLDITYRKGKHLAGIIYLHRITDNRMDVTSSRNLRMFKKLCGPDALKNVCLTTTHWDMVDQRKGRSREVELQGKFWQEMIKHGARTARFDGRAEAAWRVVEPMMNNQTVVLQIQEEMGRQHMKLSDTDAGKTVSKELAKADKEFQEEIAALRKEWQSAVQEKDREVAKVLESERRRAEERLAQTQKERDQFIRMQYEGMKRSNEALLQKLERDNRQYGFLESLGMAFSALIPRFRSS</sequence>
<evidence type="ECO:0000313" key="2">
    <source>
        <dbReference type="EMBL" id="CCX06219.1"/>
    </source>
</evidence>
<accession>U4L7V6</accession>
<dbReference type="eggNOG" id="ENOG502S03K">
    <property type="taxonomic scope" value="Eukaryota"/>
</dbReference>
<proteinExistence type="predicted"/>
<reference evidence="2 3" key="1">
    <citation type="journal article" date="2013" name="PLoS Genet.">
        <title>The genome and development-dependent transcriptomes of Pyronema confluens: a window into fungal evolution.</title>
        <authorList>
            <person name="Traeger S."/>
            <person name="Altegoer F."/>
            <person name="Freitag M."/>
            <person name="Gabaldon T."/>
            <person name="Kempken F."/>
            <person name="Kumar A."/>
            <person name="Marcet-Houben M."/>
            <person name="Poggeler S."/>
            <person name="Stajich J.E."/>
            <person name="Nowrousian M."/>
        </authorList>
    </citation>
    <scope>NUCLEOTIDE SEQUENCE [LARGE SCALE GENOMIC DNA]</scope>
    <source>
        <strain evidence="3">CBS 100304</strain>
        <tissue evidence="2">Vegetative mycelium</tissue>
    </source>
</reference>